<dbReference type="GO" id="GO:0010181">
    <property type="term" value="F:FMN binding"/>
    <property type="evidence" value="ECO:0007669"/>
    <property type="project" value="TreeGrafter"/>
</dbReference>
<dbReference type="InterPro" id="IPR005025">
    <property type="entry name" value="FMN_Rdtase-like_dom"/>
</dbReference>
<dbReference type="RefSeq" id="WP_084015256.1">
    <property type="nucleotide sequence ID" value="NZ_FWXS01000001.1"/>
</dbReference>
<dbReference type="AlphaFoldDB" id="A0A1W1Y6X1"/>
<dbReference type="OrthoDB" id="5767802at2"/>
<dbReference type="Proteomes" id="UP000192393">
    <property type="component" value="Unassembled WGS sequence"/>
</dbReference>
<evidence type="ECO:0000313" key="3">
    <source>
        <dbReference type="Proteomes" id="UP000192393"/>
    </source>
</evidence>
<dbReference type="STRING" id="1434700.SAMN06296427_10133"/>
<sequence length="179" mass="20324">MKKILAFTGSNHSKSINRQLLQFALELIDKRSFEITEIDLRDYSPVMLSLDEEKQNGLPAETQKLHELMHNFDGYIIASPEHNSSVPAFLKNITDWLSRKELKFFNEKPVLLLSTSQGGRGGKTNLAVLESVYSRMFSAKITGTFSLPSFSQNFQDGKIVNDEELNLLKEEISNFSDSF</sequence>
<evidence type="ECO:0000313" key="2">
    <source>
        <dbReference type="EMBL" id="SMC31916.1"/>
    </source>
</evidence>
<dbReference type="InterPro" id="IPR029039">
    <property type="entry name" value="Flavoprotein-like_sf"/>
</dbReference>
<dbReference type="Gene3D" id="3.40.50.360">
    <property type="match status" value="1"/>
</dbReference>
<gene>
    <name evidence="2" type="ORF">SAMN06296427_10133</name>
</gene>
<organism evidence="2 3">
    <name type="scientific">Moheibacter sediminis</name>
    <dbReference type="NCBI Taxonomy" id="1434700"/>
    <lineage>
        <taxon>Bacteria</taxon>
        <taxon>Pseudomonadati</taxon>
        <taxon>Bacteroidota</taxon>
        <taxon>Flavobacteriia</taxon>
        <taxon>Flavobacteriales</taxon>
        <taxon>Weeksellaceae</taxon>
        <taxon>Moheibacter</taxon>
    </lineage>
</organism>
<accession>A0A1W1Y6X1</accession>
<name>A0A1W1Y6X1_9FLAO</name>
<feature type="domain" description="NADPH-dependent FMN reductase-like" evidence="1">
    <location>
        <begin position="3"/>
        <end position="148"/>
    </location>
</feature>
<dbReference type="PANTHER" id="PTHR30543:SF21">
    <property type="entry name" value="NAD(P)H-DEPENDENT FMN REDUCTASE LOT6"/>
    <property type="match status" value="1"/>
</dbReference>
<dbReference type="GO" id="GO:0005829">
    <property type="term" value="C:cytosol"/>
    <property type="evidence" value="ECO:0007669"/>
    <property type="project" value="TreeGrafter"/>
</dbReference>
<dbReference type="SUPFAM" id="SSF52218">
    <property type="entry name" value="Flavoproteins"/>
    <property type="match status" value="1"/>
</dbReference>
<dbReference type="Pfam" id="PF03358">
    <property type="entry name" value="FMN_red"/>
    <property type="match status" value="1"/>
</dbReference>
<proteinExistence type="predicted"/>
<protein>
    <submittedName>
        <fullName evidence="2">NAD(P)H-dependent FMN reductase</fullName>
    </submittedName>
</protein>
<reference evidence="2 3" key="1">
    <citation type="submission" date="2017-04" db="EMBL/GenBank/DDBJ databases">
        <authorList>
            <person name="Afonso C.L."/>
            <person name="Miller P.J."/>
            <person name="Scott M.A."/>
            <person name="Spackman E."/>
            <person name="Goraichik I."/>
            <person name="Dimitrov K.M."/>
            <person name="Suarez D.L."/>
            <person name="Swayne D.E."/>
        </authorList>
    </citation>
    <scope>NUCLEOTIDE SEQUENCE [LARGE SCALE GENOMIC DNA]</scope>
    <source>
        <strain evidence="2 3">CGMCC 1.12708</strain>
    </source>
</reference>
<keyword evidence="3" id="KW-1185">Reference proteome</keyword>
<dbReference type="GO" id="GO:0016491">
    <property type="term" value="F:oxidoreductase activity"/>
    <property type="evidence" value="ECO:0007669"/>
    <property type="project" value="InterPro"/>
</dbReference>
<dbReference type="InterPro" id="IPR050712">
    <property type="entry name" value="NAD(P)H-dep_reductase"/>
</dbReference>
<dbReference type="PANTHER" id="PTHR30543">
    <property type="entry name" value="CHROMATE REDUCTASE"/>
    <property type="match status" value="1"/>
</dbReference>
<dbReference type="EMBL" id="FWXS01000001">
    <property type="protein sequence ID" value="SMC31916.1"/>
    <property type="molecule type" value="Genomic_DNA"/>
</dbReference>
<evidence type="ECO:0000259" key="1">
    <source>
        <dbReference type="Pfam" id="PF03358"/>
    </source>
</evidence>